<organism evidence="3 4">
    <name type="scientific">Anaerobiospirillum thomasii</name>
    <dbReference type="NCBI Taxonomy" id="179995"/>
    <lineage>
        <taxon>Bacteria</taxon>
        <taxon>Pseudomonadati</taxon>
        <taxon>Pseudomonadota</taxon>
        <taxon>Gammaproteobacteria</taxon>
        <taxon>Aeromonadales</taxon>
        <taxon>Succinivibrionaceae</taxon>
        <taxon>Anaerobiospirillum</taxon>
    </lineage>
</organism>
<keyword evidence="2" id="KW-0732">Signal</keyword>
<name>A0A2X0VB47_9GAMM</name>
<evidence type="ECO:0000256" key="2">
    <source>
        <dbReference type="SAM" id="SignalP"/>
    </source>
</evidence>
<dbReference type="RefSeq" id="WP_113744148.1">
    <property type="nucleotide sequence ID" value="NZ_UAPV01000001.1"/>
</dbReference>
<feature type="chain" id="PRO_5016158588" description="Lipoprotein" evidence="2">
    <location>
        <begin position="23"/>
        <end position="159"/>
    </location>
</feature>
<evidence type="ECO:0008006" key="5">
    <source>
        <dbReference type="Google" id="ProtNLM"/>
    </source>
</evidence>
<dbReference type="PROSITE" id="PS51257">
    <property type="entry name" value="PROKAR_LIPOPROTEIN"/>
    <property type="match status" value="1"/>
</dbReference>
<dbReference type="Proteomes" id="UP000250086">
    <property type="component" value="Unassembled WGS sequence"/>
</dbReference>
<feature type="coiled-coil region" evidence="1">
    <location>
        <begin position="40"/>
        <end position="156"/>
    </location>
</feature>
<keyword evidence="1" id="KW-0175">Coiled coil</keyword>
<proteinExistence type="predicted"/>
<protein>
    <recommendedName>
        <fullName evidence="5">Lipoprotein</fullName>
    </recommendedName>
</protein>
<accession>A0A2X0VB47</accession>
<gene>
    <name evidence="3" type="ORF">NCTC13093_01439</name>
</gene>
<evidence type="ECO:0000256" key="1">
    <source>
        <dbReference type="SAM" id="Coils"/>
    </source>
</evidence>
<evidence type="ECO:0000313" key="4">
    <source>
        <dbReference type="Proteomes" id="UP000250086"/>
    </source>
</evidence>
<dbReference type="AlphaFoldDB" id="A0A2X0VB47"/>
<keyword evidence="4" id="KW-1185">Reference proteome</keyword>
<dbReference type="EMBL" id="UAPV01000001">
    <property type="protein sequence ID" value="SPT70035.1"/>
    <property type="molecule type" value="Genomic_DNA"/>
</dbReference>
<evidence type="ECO:0000313" key="3">
    <source>
        <dbReference type="EMBL" id="SPT70035.1"/>
    </source>
</evidence>
<feature type="signal peptide" evidence="2">
    <location>
        <begin position="1"/>
        <end position="22"/>
    </location>
</feature>
<sequence>MKKTITIIAALTLCGCSMTAQECDPSVDNGYFGKIGCTFSGAYSNRVEQKEIENERLRKENATLALLAEQIEDQNRLLYGTINDRAASLDAIVGTLDKLEAELKAKNKLTAEAKAQLESTKKTVGNMQKNNGQMLIAKREAELKELEEQKAKLTDLLLL</sequence>
<reference evidence="3 4" key="1">
    <citation type="submission" date="2018-06" db="EMBL/GenBank/DDBJ databases">
        <authorList>
            <consortium name="Pathogen Informatics"/>
            <person name="Doyle S."/>
        </authorList>
    </citation>
    <scope>NUCLEOTIDE SEQUENCE [LARGE SCALE GENOMIC DNA]</scope>
    <source>
        <strain evidence="3 4">NCTC13093</strain>
    </source>
</reference>